<sequence length="80" mass="9494">MSNKFMRIITLALTIFTFVIIATGFMADLEKRKLNQLYKQQIEQQATQWQELIAEYSHSIHRQQELTDLLRERLTAPVQN</sequence>
<dbReference type="AlphaFoldDB" id="A0A934J5R8"/>
<gene>
    <name evidence="1" type="ORF">JFN88_06040</name>
</gene>
<evidence type="ECO:0000313" key="2">
    <source>
        <dbReference type="Proteomes" id="UP000640274"/>
    </source>
</evidence>
<keyword evidence="2" id="KW-1185">Reference proteome</keyword>
<protein>
    <submittedName>
        <fullName evidence="1">Uncharacterized protein</fullName>
    </submittedName>
</protein>
<reference evidence="1" key="1">
    <citation type="submission" date="2020-12" db="EMBL/GenBank/DDBJ databases">
        <authorList>
            <person name="Huq M.A."/>
        </authorList>
    </citation>
    <scope>NUCLEOTIDE SEQUENCE</scope>
    <source>
        <strain evidence="1">MAHUQ-46</strain>
    </source>
</reference>
<proteinExistence type="predicted"/>
<comment type="caution">
    <text evidence="1">The sequence shown here is derived from an EMBL/GenBank/DDBJ whole genome shotgun (WGS) entry which is preliminary data.</text>
</comment>
<dbReference type="RefSeq" id="WP_199018433.1">
    <property type="nucleotide sequence ID" value="NZ_JAELUP010000014.1"/>
</dbReference>
<organism evidence="1 2">
    <name type="scientific">Paenibacillus roseus</name>
    <dbReference type="NCBI Taxonomy" id="2798579"/>
    <lineage>
        <taxon>Bacteria</taxon>
        <taxon>Bacillati</taxon>
        <taxon>Bacillota</taxon>
        <taxon>Bacilli</taxon>
        <taxon>Bacillales</taxon>
        <taxon>Paenibacillaceae</taxon>
        <taxon>Paenibacillus</taxon>
    </lineage>
</organism>
<dbReference type="Proteomes" id="UP000640274">
    <property type="component" value="Unassembled WGS sequence"/>
</dbReference>
<dbReference type="EMBL" id="JAELUP010000014">
    <property type="protein sequence ID" value="MBJ6360877.1"/>
    <property type="molecule type" value="Genomic_DNA"/>
</dbReference>
<accession>A0A934J5R8</accession>
<name>A0A934J5R8_9BACL</name>
<evidence type="ECO:0000313" key="1">
    <source>
        <dbReference type="EMBL" id="MBJ6360877.1"/>
    </source>
</evidence>